<keyword evidence="5 6" id="KW-0472">Membrane</keyword>
<sequence>MEKCKAFVYTNSKIKEVFFMYQEENYVSVSYESGLRRHVAHTFLWMTIGLLTSALVALLVSLTDLVWVIYSSSWTPWILLIAQFGVVIALAARITSMKPSMARILFLAYAILTGVTFSTLGFAYDLGTIGAAFLITAVYFGCLAFIGLTTKINLLRFGPILMIGLFALIVCELLLMLFGANTNTMVFAALGLLLFTGITAYDAQKMKVLYTQYQGDEVMLKRLSIYSAFDLYLDFINIFLYVLQFLGDRND</sequence>
<dbReference type="CDD" id="cd10432">
    <property type="entry name" value="BI-1-like_bacterial"/>
    <property type="match status" value="1"/>
</dbReference>
<protein>
    <recommendedName>
        <fullName evidence="9">BAX inhibitor (BI)-1/YccA family protein</fullName>
    </recommendedName>
</protein>
<feature type="transmembrane region" description="Helical" evidence="6">
    <location>
        <begin position="43"/>
        <end position="62"/>
    </location>
</feature>
<evidence type="ECO:0000256" key="4">
    <source>
        <dbReference type="ARBA" id="ARBA00022989"/>
    </source>
</evidence>
<dbReference type="Proteomes" id="UP000004090">
    <property type="component" value="Unassembled WGS sequence"/>
</dbReference>
<dbReference type="STRING" id="428127.EUBDOL_01445"/>
<evidence type="ECO:0000313" key="7">
    <source>
        <dbReference type="EMBL" id="EDP10846.1"/>
    </source>
</evidence>
<evidence type="ECO:0000313" key="8">
    <source>
        <dbReference type="Proteomes" id="UP000004090"/>
    </source>
</evidence>
<name>A8RCM4_9FIRM</name>
<evidence type="ECO:0000256" key="3">
    <source>
        <dbReference type="ARBA" id="ARBA00022692"/>
    </source>
</evidence>
<comment type="subcellular location">
    <subcellularLocation>
        <location evidence="1">Membrane</location>
        <topology evidence="1">Multi-pass membrane protein</topology>
    </subcellularLocation>
</comment>
<accession>A8RCM4</accession>
<dbReference type="Pfam" id="PF01027">
    <property type="entry name" value="Bax1-I"/>
    <property type="match status" value="1"/>
</dbReference>
<dbReference type="AlphaFoldDB" id="A8RCM4"/>
<reference evidence="7 8" key="1">
    <citation type="submission" date="2007-09" db="EMBL/GenBank/DDBJ databases">
        <title>Draft genome sequence of Eubacterium dolichum (DSM 3991).</title>
        <authorList>
            <person name="Sudarsanam P."/>
            <person name="Ley R."/>
            <person name="Guruge J."/>
            <person name="Turnbaugh P.J."/>
            <person name="Mahowald M."/>
            <person name="Liep D."/>
            <person name="Gordon J."/>
        </authorList>
    </citation>
    <scope>NUCLEOTIDE SEQUENCE [LARGE SCALE GENOMIC DNA]</scope>
    <source>
        <strain evidence="7 8">DSM 3991</strain>
    </source>
</reference>
<feature type="transmembrane region" description="Helical" evidence="6">
    <location>
        <begin position="129"/>
        <end position="148"/>
    </location>
</feature>
<evidence type="ECO:0000256" key="6">
    <source>
        <dbReference type="RuleBase" id="RU004379"/>
    </source>
</evidence>
<feature type="transmembrane region" description="Helical" evidence="6">
    <location>
        <begin position="160"/>
        <end position="179"/>
    </location>
</feature>
<feature type="transmembrane region" description="Helical" evidence="6">
    <location>
        <begin position="104"/>
        <end position="123"/>
    </location>
</feature>
<evidence type="ECO:0000256" key="2">
    <source>
        <dbReference type="ARBA" id="ARBA00010350"/>
    </source>
</evidence>
<dbReference type="PANTHER" id="PTHR23291:SF50">
    <property type="entry name" value="PROTEIN LIFEGUARD 4"/>
    <property type="match status" value="1"/>
</dbReference>
<dbReference type="HOGENOM" id="CLU_058671_1_0_9"/>
<evidence type="ECO:0000256" key="1">
    <source>
        <dbReference type="ARBA" id="ARBA00004141"/>
    </source>
</evidence>
<evidence type="ECO:0008006" key="9">
    <source>
        <dbReference type="Google" id="ProtNLM"/>
    </source>
</evidence>
<proteinExistence type="inferred from homology"/>
<feature type="transmembrane region" description="Helical" evidence="6">
    <location>
        <begin position="74"/>
        <end position="92"/>
    </location>
</feature>
<evidence type="ECO:0000256" key="5">
    <source>
        <dbReference type="ARBA" id="ARBA00023136"/>
    </source>
</evidence>
<keyword evidence="3 6" id="KW-0812">Transmembrane</keyword>
<dbReference type="PANTHER" id="PTHR23291">
    <property type="entry name" value="BAX INHIBITOR-RELATED"/>
    <property type="match status" value="1"/>
</dbReference>
<dbReference type="GO" id="GO:0016020">
    <property type="term" value="C:membrane"/>
    <property type="evidence" value="ECO:0007669"/>
    <property type="project" value="UniProtKB-SubCell"/>
</dbReference>
<organism evidence="7 8">
    <name type="scientific">Amedibacillus dolichus DSM 3991</name>
    <dbReference type="NCBI Taxonomy" id="428127"/>
    <lineage>
        <taxon>Bacteria</taxon>
        <taxon>Bacillati</taxon>
        <taxon>Bacillota</taxon>
        <taxon>Erysipelotrichia</taxon>
        <taxon>Erysipelotrichales</taxon>
        <taxon>Erysipelotrichaceae</taxon>
        <taxon>Amedibacillus</taxon>
    </lineage>
</organism>
<comment type="caution">
    <text evidence="7">The sequence shown here is derived from an EMBL/GenBank/DDBJ whole genome shotgun (WGS) entry which is preliminary data.</text>
</comment>
<reference evidence="7 8" key="2">
    <citation type="submission" date="2007-09" db="EMBL/GenBank/DDBJ databases">
        <authorList>
            <person name="Fulton L."/>
            <person name="Clifton S."/>
            <person name="Fulton B."/>
            <person name="Xu J."/>
            <person name="Minx P."/>
            <person name="Pepin K.H."/>
            <person name="Johnson M."/>
            <person name="Thiruvilangam P."/>
            <person name="Bhonagiri V."/>
            <person name="Nash W.E."/>
            <person name="Mardis E.R."/>
            <person name="Wilson R.K."/>
        </authorList>
    </citation>
    <scope>NUCLEOTIDE SEQUENCE [LARGE SCALE GENOMIC DNA]</scope>
    <source>
        <strain evidence="7 8">DSM 3991</strain>
    </source>
</reference>
<feature type="transmembrane region" description="Helical" evidence="6">
    <location>
        <begin position="185"/>
        <end position="203"/>
    </location>
</feature>
<feature type="transmembrane region" description="Helical" evidence="6">
    <location>
        <begin position="223"/>
        <end position="243"/>
    </location>
</feature>
<keyword evidence="4 6" id="KW-1133">Transmembrane helix</keyword>
<dbReference type="InterPro" id="IPR006214">
    <property type="entry name" value="Bax_inhibitor_1-related"/>
</dbReference>
<gene>
    <name evidence="7" type="ORF">EUBDOL_01445</name>
</gene>
<dbReference type="EMBL" id="ABAW02000021">
    <property type="protein sequence ID" value="EDP10846.1"/>
    <property type="molecule type" value="Genomic_DNA"/>
</dbReference>
<dbReference type="eggNOG" id="COG0670">
    <property type="taxonomic scope" value="Bacteria"/>
</dbReference>
<comment type="similarity">
    <text evidence="2 6">Belongs to the BI1 family.</text>
</comment>